<evidence type="ECO:0000256" key="5">
    <source>
        <dbReference type="RuleBase" id="RU000562"/>
    </source>
</evidence>
<name>A0A516GZ41_9PROT</name>
<dbReference type="GO" id="GO:0005840">
    <property type="term" value="C:ribosome"/>
    <property type="evidence" value="ECO:0007669"/>
    <property type="project" value="UniProtKB-KW"/>
</dbReference>
<dbReference type="AlphaFoldDB" id="A0A516GZ41"/>
<dbReference type="HAMAP" id="MF_01363">
    <property type="entry name" value="Ribosomal_bL21"/>
    <property type="match status" value="1"/>
</dbReference>
<sequence length="102" mass="11003">MFAVIKTGGKQYKVAAGDVLEVELVAGEAGDKIEFGQVLAIGNGGDVKLGKDVANAKVTAEVVGLTRGPKLIIFKKRRRQNSRRKNGHRQRYTAVKILEIAA</sequence>
<comment type="subunit">
    <text evidence="4">Part of the 50S ribosomal subunit. Contacts protein L20.</text>
</comment>
<comment type="function">
    <text evidence="4 5">This protein binds to 23S rRNA in the presence of protein L20.</text>
</comment>
<keyword evidence="4 5" id="KW-0699">rRNA-binding</keyword>
<dbReference type="GO" id="GO:0006412">
    <property type="term" value="P:translation"/>
    <property type="evidence" value="ECO:0007669"/>
    <property type="project" value="UniProtKB-UniRule"/>
</dbReference>
<evidence type="ECO:0000313" key="6">
    <source>
        <dbReference type="EMBL" id="QDO96798.1"/>
    </source>
</evidence>
<dbReference type="PANTHER" id="PTHR21349">
    <property type="entry name" value="50S RIBOSOMAL PROTEIN L21"/>
    <property type="match status" value="1"/>
</dbReference>
<dbReference type="NCBIfam" id="TIGR00061">
    <property type="entry name" value="L21"/>
    <property type="match status" value="1"/>
</dbReference>
<evidence type="ECO:0000256" key="2">
    <source>
        <dbReference type="ARBA" id="ARBA00022980"/>
    </source>
</evidence>
<evidence type="ECO:0000256" key="3">
    <source>
        <dbReference type="ARBA" id="ARBA00023274"/>
    </source>
</evidence>
<accession>A0A516GZ41</accession>
<gene>
    <name evidence="4 6" type="primary">rplU</name>
    <name evidence="6" type="ORF">FNB15_05680</name>
</gene>
<keyword evidence="7" id="KW-1185">Reference proteome</keyword>
<keyword evidence="2 4" id="KW-0689">Ribosomal protein</keyword>
<dbReference type="RefSeq" id="WP_144067779.1">
    <property type="nucleotide sequence ID" value="NZ_CP041636.1"/>
</dbReference>
<dbReference type="PANTHER" id="PTHR21349:SF0">
    <property type="entry name" value="LARGE RIBOSOMAL SUBUNIT PROTEIN BL21M"/>
    <property type="match status" value="1"/>
</dbReference>
<dbReference type="GO" id="GO:1990904">
    <property type="term" value="C:ribonucleoprotein complex"/>
    <property type="evidence" value="ECO:0007669"/>
    <property type="project" value="UniProtKB-KW"/>
</dbReference>
<dbReference type="Proteomes" id="UP000317496">
    <property type="component" value="Chromosome"/>
</dbReference>
<evidence type="ECO:0000256" key="4">
    <source>
        <dbReference type="HAMAP-Rule" id="MF_01363"/>
    </source>
</evidence>
<dbReference type="Pfam" id="PF00829">
    <property type="entry name" value="Ribosomal_L21p"/>
    <property type="match status" value="1"/>
</dbReference>
<dbReference type="GO" id="GO:0003735">
    <property type="term" value="F:structural constituent of ribosome"/>
    <property type="evidence" value="ECO:0007669"/>
    <property type="project" value="InterPro"/>
</dbReference>
<dbReference type="KEGG" id="fer:FNB15_05680"/>
<dbReference type="InterPro" id="IPR001787">
    <property type="entry name" value="Ribosomal_bL21"/>
</dbReference>
<keyword evidence="4 5" id="KW-0694">RNA-binding</keyword>
<evidence type="ECO:0000256" key="1">
    <source>
        <dbReference type="ARBA" id="ARBA00008563"/>
    </source>
</evidence>
<comment type="similarity">
    <text evidence="1 4 5">Belongs to the bacterial ribosomal protein bL21 family.</text>
</comment>
<dbReference type="OrthoDB" id="9813334at2"/>
<dbReference type="InterPro" id="IPR028909">
    <property type="entry name" value="bL21-like"/>
</dbReference>
<dbReference type="EMBL" id="CP041636">
    <property type="protein sequence ID" value="QDO96798.1"/>
    <property type="molecule type" value="Genomic_DNA"/>
</dbReference>
<dbReference type="SUPFAM" id="SSF141091">
    <property type="entry name" value="L21p-like"/>
    <property type="match status" value="1"/>
</dbReference>
<protein>
    <recommendedName>
        <fullName evidence="4">Large ribosomal subunit protein bL21</fullName>
    </recommendedName>
</protein>
<keyword evidence="3 4" id="KW-0687">Ribonucleoprotein</keyword>
<dbReference type="GO" id="GO:0005737">
    <property type="term" value="C:cytoplasm"/>
    <property type="evidence" value="ECO:0007669"/>
    <property type="project" value="UniProtKB-ARBA"/>
</dbReference>
<organism evidence="6 7">
    <name type="scientific">Ferrovibrio terrae</name>
    <dbReference type="NCBI Taxonomy" id="2594003"/>
    <lineage>
        <taxon>Bacteria</taxon>
        <taxon>Pseudomonadati</taxon>
        <taxon>Pseudomonadota</taxon>
        <taxon>Alphaproteobacteria</taxon>
        <taxon>Rhodospirillales</taxon>
        <taxon>Rhodospirillaceae</taxon>
        <taxon>Ferrovibrio</taxon>
    </lineage>
</organism>
<proteinExistence type="inferred from homology"/>
<evidence type="ECO:0000313" key="7">
    <source>
        <dbReference type="Proteomes" id="UP000317496"/>
    </source>
</evidence>
<reference evidence="6 7" key="1">
    <citation type="submission" date="2019-07" db="EMBL/GenBank/DDBJ databases">
        <title>Genome sequencing for Ferrovibrio sp. K5.</title>
        <authorList>
            <person name="Park S.-J."/>
        </authorList>
    </citation>
    <scope>NUCLEOTIDE SEQUENCE [LARGE SCALE GENOMIC DNA]</scope>
    <source>
        <strain evidence="6 7">K5</strain>
    </source>
</reference>
<dbReference type="GO" id="GO:0019843">
    <property type="term" value="F:rRNA binding"/>
    <property type="evidence" value="ECO:0007669"/>
    <property type="project" value="UniProtKB-UniRule"/>
</dbReference>
<dbReference type="InterPro" id="IPR036164">
    <property type="entry name" value="bL21-like_sf"/>
</dbReference>